<gene>
    <name evidence="1" type="ORF">KIN20_035857</name>
</gene>
<evidence type="ECO:0000313" key="2">
    <source>
        <dbReference type="Proteomes" id="UP001196413"/>
    </source>
</evidence>
<comment type="caution">
    <text evidence="1">The sequence shown here is derived from an EMBL/GenBank/DDBJ whole genome shotgun (WGS) entry which is preliminary data.</text>
</comment>
<sequence>MNPVTHQLFNVLDRKNQRITVAGLHNTEIKTTDIAKIGWFQISRSLQSRETFQRD</sequence>
<dbReference type="Proteomes" id="UP001196413">
    <property type="component" value="Unassembled WGS sequence"/>
</dbReference>
<reference evidence="1" key="1">
    <citation type="submission" date="2021-06" db="EMBL/GenBank/DDBJ databases">
        <title>Parelaphostrongylus tenuis whole genome reference sequence.</title>
        <authorList>
            <person name="Garwood T.J."/>
            <person name="Larsen P.A."/>
            <person name="Fountain-Jones N.M."/>
            <person name="Garbe J.R."/>
            <person name="Macchietto M.G."/>
            <person name="Kania S.A."/>
            <person name="Gerhold R.W."/>
            <person name="Richards J.E."/>
            <person name="Wolf T.M."/>
        </authorList>
    </citation>
    <scope>NUCLEOTIDE SEQUENCE</scope>
    <source>
        <strain evidence="1">MNPRO001-30</strain>
        <tissue evidence="1">Meninges</tissue>
    </source>
</reference>
<evidence type="ECO:0000313" key="1">
    <source>
        <dbReference type="EMBL" id="KAJ1373456.1"/>
    </source>
</evidence>
<protein>
    <submittedName>
        <fullName evidence="1">Uncharacterized protein</fullName>
    </submittedName>
</protein>
<organism evidence="1 2">
    <name type="scientific">Parelaphostrongylus tenuis</name>
    <name type="common">Meningeal worm</name>
    <dbReference type="NCBI Taxonomy" id="148309"/>
    <lineage>
        <taxon>Eukaryota</taxon>
        <taxon>Metazoa</taxon>
        <taxon>Ecdysozoa</taxon>
        <taxon>Nematoda</taxon>
        <taxon>Chromadorea</taxon>
        <taxon>Rhabditida</taxon>
        <taxon>Rhabditina</taxon>
        <taxon>Rhabditomorpha</taxon>
        <taxon>Strongyloidea</taxon>
        <taxon>Metastrongylidae</taxon>
        <taxon>Parelaphostrongylus</taxon>
    </lineage>
</organism>
<proteinExistence type="predicted"/>
<dbReference type="EMBL" id="JAHQIW010007293">
    <property type="protein sequence ID" value="KAJ1373456.1"/>
    <property type="molecule type" value="Genomic_DNA"/>
</dbReference>
<dbReference type="AlphaFoldDB" id="A0AAD5RCA2"/>
<name>A0AAD5RCA2_PARTN</name>
<keyword evidence="2" id="KW-1185">Reference proteome</keyword>
<accession>A0AAD5RCA2</accession>